<name>A0A9C7PWI9_9RHOD</name>
<keyword evidence="3" id="KW-1185">Reference proteome</keyword>
<reference evidence="2" key="2">
    <citation type="submission" date="2022-01" db="EMBL/GenBank/DDBJ databases">
        <authorList>
            <person name="Hirooka S."/>
            <person name="Miyagishima S.Y."/>
        </authorList>
    </citation>
    <scope>NUCLEOTIDE SEQUENCE</scope>
    <source>
        <strain evidence="2">NBRC 102759</strain>
    </source>
</reference>
<dbReference type="Pfam" id="PF07432">
    <property type="entry name" value="Hc1"/>
    <property type="match status" value="1"/>
</dbReference>
<dbReference type="OrthoDB" id="4654at2759"/>
<sequence length="59" mass="6808">MDKIEELKSLINTVEEDCDKFFEKGNKAAGVRARKTLQEIKKLAQELRVEIQASKQTEK</sequence>
<organism evidence="2 3">
    <name type="scientific">Galdieria partita</name>
    <dbReference type="NCBI Taxonomy" id="83374"/>
    <lineage>
        <taxon>Eukaryota</taxon>
        <taxon>Rhodophyta</taxon>
        <taxon>Bangiophyceae</taxon>
        <taxon>Galdieriales</taxon>
        <taxon>Galdieriaceae</taxon>
        <taxon>Galdieria</taxon>
    </lineage>
</organism>
<gene>
    <name evidence="2" type="ORF">GpartN1_g3909.t1</name>
</gene>
<protein>
    <recommendedName>
        <fullName evidence="4">Histone H1</fullName>
    </recommendedName>
</protein>
<proteinExistence type="predicted"/>
<evidence type="ECO:0000313" key="3">
    <source>
        <dbReference type="Proteomes" id="UP001061958"/>
    </source>
</evidence>
<dbReference type="InterPro" id="IPR010886">
    <property type="entry name" value="Hc1"/>
</dbReference>
<dbReference type="GO" id="GO:0003677">
    <property type="term" value="F:DNA binding"/>
    <property type="evidence" value="ECO:0007669"/>
    <property type="project" value="InterPro"/>
</dbReference>
<comment type="caution">
    <text evidence="2">The sequence shown here is derived from an EMBL/GenBank/DDBJ whole genome shotgun (WGS) entry which is preliminary data.</text>
</comment>
<evidence type="ECO:0008006" key="4">
    <source>
        <dbReference type="Google" id="ProtNLM"/>
    </source>
</evidence>
<evidence type="ECO:0000313" key="2">
    <source>
        <dbReference type="EMBL" id="GJQ12118.1"/>
    </source>
</evidence>
<feature type="coiled-coil region" evidence="1">
    <location>
        <begin position="4"/>
        <end position="57"/>
    </location>
</feature>
<keyword evidence="1" id="KW-0175">Coiled coil</keyword>
<evidence type="ECO:0000256" key="1">
    <source>
        <dbReference type="SAM" id="Coils"/>
    </source>
</evidence>
<dbReference type="GO" id="GO:0030527">
    <property type="term" value="F:structural constituent of chromatin"/>
    <property type="evidence" value="ECO:0007669"/>
    <property type="project" value="InterPro"/>
</dbReference>
<dbReference type="Proteomes" id="UP001061958">
    <property type="component" value="Unassembled WGS sequence"/>
</dbReference>
<dbReference type="AlphaFoldDB" id="A0A9C7PWI9"/>
<dbReference type="EMBL" id="BQMJ01000030">
    <property type="protein sequence ID" value="GJQ12118.1"/>
    <property type="molecule type" value="Genomic_DNA"/>
</dbReference>
<accession>A0A9C7PWI9</accession>
<reference evidence="2" key="1">
    <citation type="journal article" date="2022" name="Proc. Natl. Acad. Sci. U.S.A.">
        <title>Life cycle and functional genomics of the unicellular red alga Galdieria for elucidating algal and plant evolution and industrial use.</title>
        <authorList>
            <person name="Hirooka S."/>
            <person name="Itabashi T."/>
            <person name="Ichinose T.M."/>
            <person name="Onuma R."/>
            <person name="Fujiwara T."/>
            <person name="Yamashita S."/>
            <person name="Jong L.W."/>
            <person name="Tomita R."/>
            <person name="Iwane A.H."/>
            <person name="Miyagishima S.Y."/>
        </authorList>
    </citation>
    <scope>NUCLEOTIDE SEQUENCE</scope>
    <source>
        <strain evidence="2">NBRC 102759</strain>
    </source>
</reference>